<reference evidence="2" key="1">
    <citation type="submission" date="2025-08" db="UniProtKB">
        <authorList>
            <consortium name="Ensembl"/>
        </authorList>
    </citation>
    <scope>IDENTIFICATION</scope>
</reference>
<name>A0A8C4N624_EPTBU</name>
<comment type="similarity">
    <text evidence="1">Belongs to the PCP4 family.</text>
</comment>
<evidence type="ECO:0000313" key="3">
    <source>
        <dbReference type="Proteomes" id="UP000694388"/>
    </source>
</evidence>
<dbReference type="Proteomes" id="UP000694388">
    <property type="component" value="Unplaced"/>
</dbReference>
<dbReference type="AlphaFoldDB" id="A0A8C4N624"/>
<evidence type="ECO:0000256" key="1">
    <source>
        <dbReference type="ARBA" id="ARBA00038017"/>
    </source>
</evidence>
<dbReference type="PANTHER" id="PTHR15359:SF8">
    <property type="entry name" value="PROTEIN CBG01055"/>
    <property type="match status" value="1"/>
</dbReference>
<sequence>MLVMDLEETWRMSWVGGQMAGGAACPETPADTENLAEEVDIDLTAPETQKAALAIQSRFRRGHKKKDQQ</sequence>
<proteinExistence type="inferred from homology"/>
<evidence type="ECO:0000313" key="2">
    <source>
        <dbReference type="Ensembl" id="ENSEBUP00000002944.1"/>
    </source>
</evidence>
<dbReference type="Ensembl" id="ENSEBUT00000003307.1">
    <property type="protein sequence ID" value="ENSEBUP00000002944.1"/>
    <property type="gene ID" value="ENSEBUG00000002194.1"/>
</dbReference>
<organism evidence="2 3">
    <name type="scientific">Eptatretus burgeri</name>
    <name type="common">Inshore hagfish</name>
    <dbReference type="NCBI Taxonomy" id="7764"/>
    <lineage>
        <taxon>Eukaryota</taxon>
        <taxon>Metazoa</taxon>
        <taxon>Chordata</taxon>
        <taxon>Craniata</taxon>
        <taxon>Vertebrata</taxon>
        <taxon>Cyclostomata</taxon>
        <taxon>Myxini</taxon>
        <taxon>Myxiniformes</taxon>
        <taxon>Myxinidae</taxon>
        <taxon>Eptatretinae</taxon>
        <taxon>Eptatretus</taxon>
    </lineage>
</organism>
<keyword evidence="3" id="KW-1185">Reference proteome</keyword>
<accession>A0A8C4N624</accession>
<dbReference type="PANTHER" id="PTHR15359">
    <property type="entry name" value="IG-LIKE DOMAIN-CONTAINING PROTEIN"/>
    <property type="match status" value="1"/>
</dbReference>
<reference evidence="2" key="2">
    <citation type="submission" date="2025-09" db="UniProtKB">
        <authorList>
            <consortium name="Ensembl"/>
        </authorList>
    </citation>
    <scope>IDENTIFICATION</scope>
</reference>
<dbReference type="InterPro" id="IPR052142">
    <property type="entry name" value="Calmodulin_Regulator_PCP4-like"/>
</dbReference>
<protein>
    <recommendedName>
        <fullName evidence="4">Purkinje cell protein 4</fullName>
    </recommendedName>
</protein>
<evidence type="ECO:0008006" key="4">
    <source>
        <dbReference type="Google" id="ProtNLM"/>
    </source>
</evidence>